<reference evidence="2 3" key="1">
    <citation type="submission" date="2019-12" db="EMBL/GenBank/DDBJ databases">
        <title>Genomic-based taxomic classification of the family Erythrobacteraceae.</title>
        <authorList>
            <person name="Xu L."/>
        </authorList>
    </citation>
    <scope>NUCLEOTIDE SEQUENCE [LARGE SCALE GENOMIC DNA]</scope>
    <source>
        <strain evidence="2 3">LMG 29519</strain>
    </source>
</reference>
<sequence length="182" mass="19623">MMTQAGFASLSPTLLARKGAARPAMRPQVQPLGTHELHAFAPGNDPQDELGWNDMGEDVPEPANEQRDAQAADVIALAGRVAIDTPAVSDKPEVVREREQAAKKIAAGALPAAPRRKAIAKGRKAAFTLRIDPERHLKLRLACTLKNRSAQQLITEALDCWLDAQDEIAEIAAHVGDTDRSN</sequence>
<evidence type="ECO:0000313" key="2">
    <source>
        <dbReference type="EMBL" id="MXP08738.1"/>
    </source>
</evidence>
<evidence type="ECO:0000256" key="1">
    <source>
        <dbReference type="SAM" id="MobiDB-lite"/>
    </source>
</evidence>
<comment type="caution">
    <text evidence="2">The sequence shown here is derived from an EMBL/GenBank/DDBJ whole genome shotgun (WGS) entry which is preliminary data.</text>
</comment>
<dbReference type="SUPFAM" id="SSF47598">
    <property type="entry name" value="Ribbon-helix-helix"/>
    <property type="match status" value="1"/>
</dbReference>
<keyword evidence="3" id="KW-1185">Reference proteome</keyword>
<accession>A0A6I4TYP3</accession>
<dbReference type="EMBL" id="WTYR01000001">
    <property type="protein sequence ID" value="MXP08738.1"/>
    <property type="molecule type" value="Genomic_DNA"/>
</dbReference>
<proteinExistence type="predicted"/>
<dbReference type="RefSeq" id="WP_160615268.1">
    <property type="nucleotide sequence ID" value="NZ_WTYR01000001.1"/>
</dbReference>
<dbReference type="AlphaFoldDB" id="A0A6I4TYP3"/>
<dbReference type="OrthoDB" id="7507351at2"/>
<evidence type="ECO:0000313" key="3">
    <source>
        <dbReference type="Proteomes" id="UP000429229"/>
    </source>
</evidence>
<name>A0A6I4TYP3_9SPHN</name>
<dbReference type="InterPro" id="IPR010985">
    <property type="entry name" value="Ribbon_hlx_hlx"/>
</dbReference>
<dbReference type="InterPro" id="IPR013321">
    <property type="entry name" value="Arc_rbn_hlx_hlx"/>
</dbReference>
<dbReference type="Proteomes" id="UP000429229">
    <property type="component" value="Unassembled WGS sequence"/>
</dbReference>
<protein>
    <submittedName>
        <fullName evidence="2">Uncharacterized protein</fullName>
    </submittedName>
</protein>
<gene>
    <name evidence="2" type="ORF">GRI68_00895</name>
</gene>
<dbReference type="Gene3D" id="1.10.1220.10">
    <property type="entry name" value="Met repressor-like"/>
    <property type="match status" value="1"/>
</dbReference>
<organism evidence="2 3">
    <name type="scientific">Alteriqipengyuania halimionae</name>
    <dbReference type="NCBI Taxonomy" id="1926630"/>
    <lineage>
        <taxon>Bacteria</taxon>
        <taxon>Pseudomonadati</taxon>
        <taxon>Pseudomonadota</taxon>
        <taxon>Alphaproteobacteria</taxon>
        <taxon>Sphingomonadales</taxon>
        <taxon>Erythrobacteraceae</taxon>
        <taxon>Alteriqipengyuania</taxon>
    </lineage>
</organism>
<feature type="region of interest" description="Disordered" evidence="1">
    <location>
        <begin position="36"/>
        <end position="67"/>
    </location>
</feature>
<dbReference type="GO" id="GO:0006355">
    <property type="term" value="P:regulation of DNA-templated transcription"/>
    <property type="evidence" value="ECO:0007669"/>
    <property type="project" value="InterPro"/>
</dbReference>